<dbReference type="SUPFAM" id="SSF54909">
    <property type="entry name" value="Dimeric alpha+beta barrel"/>
    <property type="match status" value="1"/>
</dbReference>
<protein>
    <submittedName>
        <fullName evidence="1">Antibiotic biosynthesis monooxygenase</fullName>
    </submittedName>
</protein>
<keyword evidence="1" id="KW-0503">Monooxygenase</keyword>
<dbReference type="RefSeq" id="WP_196293534.1">
    <property type="nucleotide sequence ID" value="NZ_JADQDM010000006.1"/>
</dbReference>
<keyword evidence="1" id="KW-0560">Oxidoreductase</keyword>
<evidence type="ECO:0000313" key="1">
    <source>
        <dbReference type="EMBL" id="MBF9222080.1"/>
    </source>
</evidence>
<evidence type="ECO:0000313" key="2">
    <source>
        <dbReference type="Proteomes" id="UP000618931"/>
    </source>
</evidence>
<dbReference type="GO" id="GO:0004497">
    <property type="term" value="F:monooxygenase activity"/>
    <property type="evidence" value="ECO:0007669"/>
    <property type="project" value="UniProtKB-KW"/>
</dbReference>
<proteinExistence type="predicted"/>
<sequence>MAIVITRIWHGITRAEHAETYLRYLEKSGLADYKRTAGNLGVQVLRRLEGDRCHFWTVTRWDSYESIKGFAGEQYEQARYYPEDARYLLDFEPTVLHCETFEY</sequence>
<dbReference type="Proteomes" id="UP000618931">
    <property type="component" value="Unassembled WGS sequence"/>
</dbReference>
<reference evidence="1 2" key="1">
    <citation type="submission" date="2020-11" db="EMBL/GenBank/DDBJ databases">
        <authorList>
            <person name="Kim M.K."/>
        </authorList>
    </citation>
    <scope>NUCLEOTIDE SEQUENCE [LARGE SCALE GENOMIC DNA]</scope>
    <source>
        <strain evidence="1 2">BT662</strain>
    </source>
</reference>
<comment type="caution">
    <text evidence="1">The sequence shown here is derived from an EMBL/GenBank/DDBJ whole genome shotgun (WGS) entry which is preliminary data.</text>
</comment>
<gene>
    <name evidence="1" type="ORF">I2H31_13310</name>
</gene>
<dbReference type="InterPro" id="IPR011008">
    <property type="entry name" value="Dimeric_a/b-barrel"/>
</dbReference>
<keyword evidence="2" id="KW-1185">Reference proteome</keyword>
<dbReference type="EMBL" id="JADQDM010000006">
    <property type="protein sequence ID" value="MBF9222080.1"/>
    <property type="molecule type" value="Genomic_DNA"/>
</dbReference>
<organism evidence="1 2">
    <name type="scientific">Hymenobacter ruricola</name>
    <dbReference type="NCBI Taxonomy" id="2791023"/>
    <lineage>
        <taxon>Bacteria</taxon>
        <taxon>Pseudomonadati</taxon>
        <taxon>Bacteroidota</taxon>
        <taxon>Cytophagia</taxon>
        <taxon>Cytophagales</taxon>
        <taxon>Hymenobacteraceae</taxon>
        <taxon>Hymenobacter</taxon>
    </lineage>
</organism>
<accession>A0ABS0I591</accession>
<name>A0ABS0I591_9BACT</name>